<dbReference type="SMART" id="SM00320">
    <property type="entry name" value="WD40"/>
    <property type="match status" value="2"/>
</dbReference>
<evidence type="ECO:0000256" key="3">
    <source>
        <dbReference type="PROSITE-ProRule" id="PRU00221"/>
    </source>
</evidence>
<feature type="non-terminal residue" evidence="4">
    <location>
        <position position="1"/>
    </location>
</feature>
<dbReference type="PANTHER" id="PTHR19848">
    <property type="entry name" value="WD40 REPEAT PROTEIN"/>
    <property type="match status" value="1"/>
</dbReference>
<feature type="repeat" description="WD" evidence="3">
    <location>
        <begin position="1"/>
        <end position="32"/>
    </location>
</feature>
<dbReference type="InterPro" id="IPR036322">
    <property type="entry name" value="WD40_repeat_dom_sf"/>
</dbReference>
<dbReference type="PROSITE" id="PS50082">
    <property type="entry name" value="WD_REPEATS_2"/>
    <property type="match status" value="2"/>
</dbReference>
<dbReference type="EMBL" id="ML994633">
    <property type="protein sequence ID" value="KAF2185450.1"/>
    <property type="molecule type" value="Genomic_DNA"/>
</dbReference>
<dbReference type="PROSITE" id="PS50294">
    <property type="entry name" value="WD_REPEATS_REGION"/>
    <property type="match status" value="2"/>
</dbReference>
<reference evidence="4" key="1">
    <citation type="journal article" date="2020" name="Stud. Mycol.">
        <title>101 Dothideomycetes genomes: a test case for predicting lifestyles and emergence of pathogens.</title>
        <authorList>
            <person name="Haridas S."/>
            <person name="Albert R."/>
            <person name="Binder M."/>
            <person name="Bloem J."/>
            <person name="Labutti K."/>
            <person name="Salamov A."/>
            <person name="Andreopoulos B."/>
            <person name="Baker S."/>
            <person name="Barry K."/>
            <person name="Bills G."/>
            <person name="Bluhm B."/>
            <person name="Cannon C."/>
            <person name="Castanera R."/>
            <person name="Culley D."/>
            <person name="Daum C."/>
            <person name="Ezra D."/>
            <person name="Gonzalez J."/>
            <person name="Henrissat B."/>
            <person name="Kuo A."/>
            <person name="Liang C."/>
            <person name="Lipzen A."/>
            <person name="Lutzoni F."/>
            <person name="Magnuson J."/>
            <person name="Mondo S."/>
            <person name="Nolan M."/>
            <person name="Ohm R."/>
            <person name="Pangilinan J."/>
            <person name="Park H.-J."/>
            <person name="Ramirez L."/>
            <person name="Alfaro M."/>
            <person name="Sun H."/>
            <person name="Tritt A."/>
            <person name="Yoshinaga Y."/>
            <person name="Zwiers L.-H."/>
            <person name="Turgeon B."/>
            <person name="Goodwin S."/>
            <person name="Spatafora J."/>
            <person name="Crous P."/>
            <person name="Grigoriev I."/>
        </authorList>
    </citation>
    <scope>NUCLEOTIDE SEQUENCE</scope>
    <source>
        <strain evidence="4">CBS 207.26</strain>
    </source>
</reference>
<protein>
    <submittedName>
        <fullName evidence="4">WD40 repeat-like protein</fullName>
    </submittedName>
</protein>
<dbReference type="AlphaFoldDB" id="A0A6A6E5K1"/>
<evidence type="ECO:0000256" key="2">
    <source>
        <dbReference type="ARBA" id="ARBA00022737"/>
    </source>
</evidence>
<organism evidence="4 5">
    <name type="scientific">Zopfia rhizophila CBS 207.26</name>
    <dbReference type="NCBI Taxonomy" id="1314779"/>
    <lineage>
        <taxon>Eukaryota</taxon>
        <taxon>Fungi</taxon>
        <taxon>Dikarya</taxon>
        <taxon>Ascomycota</taxon>
        <taxon>Pezizomycotina</taxon>
        <taxon>Dothideomycetes</taxon>
        <taxon>Dothideomycetes incertae sedis</taxon>
        <taxon>Zopfiaceae</taxon>
        <taxon>Zopfia</taxon>
    </lineage>
</organism>
<gene>
    <name evidence="4" type="ORF">K469DRAFT_575746</name>
</gene>
<dbReference type="Pfam" id="PF00400">
    <property type="entry name" value="WD40"/>
    <property type="match status" value="2"/>
</dbReference>
<dbReference type="InterPro" id="IPR015943">
    <property type="entry name" value="WD40/YVTN_repeat-like_dom_sf"/>
</dbReference>
<dbReference type="Gene3D" id="2.130.10.10">
    <property type="entry name" value="YVTN repeat-like/Quinoprotein amine dehydrogenase"/>
    <property type="match status" value="1"/>
</dbReference>
<keyword evidence="1 3" id="KW-0853">WD repeat</keyword>
<dbReference type="PANTHER" id="PTHR19848:SF8">
    <property type="entry name" value="F-BOX AND WD REPEAT DOMAIN CONTAINING 7"/>
    <property type="match status" value="1"/>
</dbReference>
<proteinExistence type="predicted"/>
<feature type="repeat" description="WD" evidence="3">
    <location>
        <begin position="33"/>
        <end position="74"/>
    </location>
</feature>
<name>A0A6A6E5K1_9PEZI</name>
<evidence type="ECO:0000313" key="5">
    <source>
        <dbReference type="Proteomes" id="UP000800200"/>
    </source>
</evidence>
<dbReference type="OrthoDB" id="538223at2759"/>
<accession>A0A6A6E5K1</accession>
<sequence>VVFPPDGKVLASASRDKTVNLWDTGTGVVLQTLEGHSGCVTTVAFSPDGKVLASASDNYAVQLWDNSTGMILQTLGGHSR</sequence>
<dbReference type="SUPFAM" id="SSF50978">
    <property type="entry name" value="WD40 repeat-like"/>
    <property type="match status" value="1"/>
</dbReference>
<evidence type="ECO:0000313" key="4">
    <source>
        <dbReference type="EMBL" id="KAF2185450.1"/>
    </source>
</evidence>
<dbReference type="InterPro" id="IPR001680">
    <property type="entry name" value="WD40_rpt"/>
</dbReference>
<keyword evidence="2" id="KW-0677">Repeat</keyword>
<keyword evidence="5" id="KW-1185">Reference proteome</keyword>
<evidence type="ECO:0000256" key="1">
    <source>
        <dbReference type="ARBA" id="ARBA00022574"/>
    </source>
</evidence>
<dbReference type="Proteomes" id="UP000800200">
    <property type="component" value="Unassembled WGS sequence"/>
</dbReference>